<keyword evidence="2 11" id="KW-0812">Transmembrane</keyword>
<comment type="subcellular location">
    <subcellularLocation>
        <location evidence="1">Membrane</location>
        <topology evidence="1">Single-pass membrane protein</topology>
    </subcellularLocation>
</comment>
<dbReference type="Gene3D" id="4.10.400.10">
    <property type="entry name" value="Low-density Lipoprotein Receptor"/>
    <property type="match status" value="5"/>
</dbReference>
<dbReference type="PANTHER" id="PTHR22722:SF5">
    <property type="entry name" value="LOW-DENSITY LIPOPROTEIN RECEPTOR-RELATED PROTEIN 1B"/>
    <property type="match status" value="1"/>
</dbReference>
<accession>A0AAD1W5L4</accession>
<dbReference type="SMART" id="SM00192">
    <property type="entry name" value="LDLa"/>
    <property type="match status" value="5"/>
</dbReference>
<dbReference type="InterPro" id="IPR002172">
    <property type="entry name" value="LDrepeatLR_classA_rpt"/>
</dbReference>
<keyword evidence="7 10" id="KW-1015">Disulfide bond</keyword>
<dbReference type="Pfam" id="PF00057">
    <property type="entry name" value="Ldl_recept_a"/>
    <property type="match status" value="4"/>
</dbReference>
<evidence type="ECO:0000256" key="8">
    <source>
        <dbReference type="ARBA" id="ARBA00023170"/>
    </source>
</evidence>
<protein>
    <submittedName>
        <fullName evidence="13">Very low-density lipo receptor-like isoform X1</fullName>
    </submittedName>
</protein>
<evidence type="ECO:0000256" key="2">
    <source>
        <dbReference type="ARBA" id="ARBA00022692"/>
    </source>
</evidence>
<dbReference type="InterPro" id="IPR023415">
    <property type="entry name" value="LDLR_class-A_CS"/>
</dbReference>
<dbReference type="PANTHER" id="PTHR22722">
    <property type="entry name" value="LOW-DENSITY LIPOPROTEIN RECEPTOR-RELATED PROTEIN 2-RELATED"/>
    <property type="match status" value="1"/>
</dbReference>
<dbReference type="SUPFAM" id="SSF57424">
    <property type="entry name" value="LDL receptor-like module"/>
    <property type="match status" value="5"/>
</dbReference>
<keyword evidence="5 11" id="KW-1133">Transmembrane helix</keyword>
<dbReference type="FunFam" id="4.10.400.10:FF:000034">
    <property type="entry name" value="Low-density lipoprotein receptor-related protein 2"/>
    <property type="match status" value="1"/>
</dbReference>
<evidence type="ECO:0000313" key="13">
    <source>
        <dbReference type="EMBL" id="CAH2292849.1"/>
    </source>
</evidence>
<feature type="disulfide bond" evidence="10">
    <location>
        <begin position="78"/>
        <end position="96"/>
    </location>
</feature>
<dbReference type="PROSITE" id="PS50068">
    <property type="entry name" value="LDLRA_2"/>
    <property type="match status" value="5"/>
</dbReference>
<evidence type="ECO:0000256" key="11">
    <source>
        <dbReference type="SAM" id="Phobius"/>
    </source>
</evidence>
<feature type="disulfide bond" evidence="10">
    <location>
        <begin position="212"/>
        <end position="227"/>
    </location>
</feature>
<evidence type="ECO:0000256" key="6">
    <source>
        <dbReference type="ARBA" id="ARBA00023136"/>
    </source>
</evidence>
<organism evidence="13 14">
    <name type="scientific">Pelobates cultripes</name>
    <name type="common">Western spadefoot toad</name>
    <dbReference type="NCBI Taxonomy" id="61616"/>
    <lineage>
        <taxon>Eukaryota</taxon>
        <taxon>Metazoa</taxon>
        <taxon>Chordata</taxon>
        <taxon>Craniata</taxon>
        <taxon>Vertebrata</taxon>
        <taxon>Euteleostomi</taxon>
        <taxon>Amphibia</taxon>
        <taxon>Batrachia</taxon>
        <taxon>Anura</taxon>
        <taxon>Pelobatoidea</taxon>
        <taxon>Pelobatidae</taxon>
        <taxon>Pelobates</taxon>
    </lineage>
</organism>
<feature type="disulfide bond" evidence="10">
    <location>
        <begin position="131"/>
        <end position="146"/>
    </location>
</feature>
<keyword evidence="6 11" id="KW-0472">Membrane</keyword>
<evidence type="ECO:0000256" key="7">
    <source>
        <dbReference type="ARBA" id="ARBA00023157"/>
    </source>
</evidence>
<keyword evidence="14" id="KW-1185">Reference proteome</keyword>
<feature type="signal peptide" evidence="12">
    <location>
        <begin position="1"/>
        <end position="23"/>
    </location>
</feature>
<keyword evidence="8 13" id="KW-0675">Receptor</keyword>
<evidence type="ECO:0000256" key="10">
    <source>
        <dbReference type="PROSITE-ProRule" id="PRU00124"/>
    </source>
</evidence>
<feature type="disulfide bond" evidence="10">
    <location>
        <begin position="119"/>
        <end position="137"/>
    </location>
</feature>
<dbReference type="InterPro" id="IPR036055">
    <property type="entry name" value="LDL_receptor-like_sf"/>
</dbReference>
<evidence type="ECO:0000256" key="9">
    <source>
        <dbReference type="ARBA" id="ARBA00023180"/>
    </source>
</evidence>
<keyword evidence="9" id="KW-0325">Glycoprotein</keyword>
<proteinExistence type="predicted"/>
<dbReference type="GO" id="GO:0005041">
    <property type="term" value="F:low-density lipoprotein particle receptor activity"/>
    <property type="evidence" value="ECO:0007669"/>
    <property type="project" value="TreeGrafter"/>
</dbReference>
<feature type="disulfide bond" evidence="10">
    <location>
        <begin position="40"/>
        <end position="58"/>
    </location>
</feature>
<feature type="chain" id="PRO_5042195874" evidence="12">
    <location>
        <begin position="24"/>
        <end position="296"/>
    </location>
</feature>
<evidence type="ECO:0000256" key="1">
    <source>
        <dbReference type="ARBA" id="ARBA00004167"/>
    </source>
</evidence>
<feature type="transmembrane region" description="Helical" evidence="11">
    <location>
        <begin position="235"/>
        <end position="257"/>
    </location>
</feature>
<gene>
    <name evidence="13" type="ORF">PECUL_23A037742</name>
</gene>
<sequence length="296" mass="32322">MRSRRFLTAFPVLLLLAWQTVENTMVPGLPKTCSASQFQCQDGECISKLWHCDGDKDCPFGEDEVACPRKIPCSGFLCKDESCLTLAQRCDGKSDCTDGSDEDPVSCGNITCPHDQFQCHSGQCIPSKLVCNGASDCTDGSDEGGCPSKPCSSDEFLCGLDCRSVNVLCNGQIDCPGGLDESDKMCKRKSKSNCDTDGFLCDESCVPLAFRCDGHTDCEDESDEINCGDSYVRSLVSIFSVVFSVSLISCMIACYWTKASCHLLNRRLFETSKKYLKPDLDRTTSSTYMVGDCTCV</sequence>
<reference evidence="13" key="1">
    <citation type="submission" date="2022-03" db="EMBL/GenBank/DDBJ databases">
        <authorList>
            <person name="Alioto T."/>
            <person name="Alioto T."/>
            <person name="Gomez Garrido J."/>
        </authorList>
    </citation>
    <scope>NUCLEOTIDE SEQUENCE</scope>
</reference>
<dbReference type="Proteomes" id="UP001295444">
    <property type="component" value="Chromosome 05"/>
</dbReference>
<evidence type="ECO:0000256" key="4">
    <source>
        <dbReference type="ARBA" id="ARBA00022737"/>
    </source>
</evidence>
<feature type="disulfide bond" evidence="10">
    <location>
        <begin position="52"/>
        <end position="67"/>
    </location>
</feature>
<name>A0AAD1W5L4_PELCU</name>
<dbReference type="CDD" id="cd00112">
    <property type="entry name" value="LDLa"/>
    <property type="match status" value="4"/>
</dbReference>
<evidence type="ECO:0000256" key="5">
    <source>
        <dbReference type="ARBA" id="ARBA00022989"/>
    </source>
</evidence>
<evidence type="ECO:0000256" key="3">
    <source>
        <dbReference type="ARBA" id="ARBA00022729"/>
    </source>
</evidence>
<dbReference type="GO" id="GO:0005886">
    <property type="term" value="C:plasma membrane"/>
    <property type="evidence" value="ECO:0007669"/>
    <property type="project" value="TreeGrafter"/>
</dbReference>
<keyword evidence="3 12" id="KW-0732">Signal</keyword>
<dbReference type="PRINTS" id="PR00261">
    <property type="entry name" value="LDLRECEPTOR"/>
</dbReference>
<dbReference type="InterPro" id="IPR051221">
    <property type="entry name" value="LDLR-related"/>
</dbReference>
<comment type="caution">
    <text evidence="10">Lacks conserved residue(s) required for the propagation of feature annotation.</text>
</comment>
<evidence type="ECO:0000313" key="14">
    <source>
        <dbReference type="Proteomes" id="UP001295444"/>
    </source>
</evidence>
<keyword evidence="4" id="KW-0677">Repeat</keyword>
<dbReference type="PROSITE" id="PS01209">
    <property type="entry name" value="LDLRA_1"/>
    <property type="match status" value="3"/>
</dbReference>
<dbReference type="AlphaFoldDB" id="A0AAD1W5L4"/>
<dbReference type="GO" id="GO:0043235">
    <property type="term" value="C:receptor complex"/>
    <property type="evidence" value="ECO:0007669"/>
    <property type="project" value="TreeGrafter"/>
</dbReference>
<feature type="disulfide bond" evidence="10">
    <location>
        <begin position="112"/>
        <end position="124"/>
    </location>
</feature>
<evidence type="ECO:0000256" key="12">
    <source>
        <dbReference type="SAM" id="SignalP"/>
    </source>
</evidence>
<feature type="disulfide bond" evidence="10">
    <location>
        <begin position="33"/>
        <end position="45"/>
    </location>
</feature>
<dbReference type="EMBL" id="OW240916">
    <property type="protein sequence ID" value="CAH2292849.1"/>
    <property type="molecule type" value="Genomic_DNA"/>
</dbReference>